<proteinExistence type="predicted"/>
<protein>
    <submittedName>
        <fullName evidence="1">Uncharacterized protein</fullName>
    </submittedName>
</protein>
<reference evidence="1" key="1">
    <citation type="journal article" date="2020" name="Nature">
        <title>Giant virus diversity and host interactions through global metagenomics.</title>
        <authorList>
            <person name="Schulz F."/>
            <person name="Roux S."/>
            <person name="Paez-Espino D."/>
            <person name="Jungbluth S."/>
            <person name="Walsh D.A."/>
            <person name="Denef V.J."/>
            <person name="McMahon K.D."/>
            <person name="Konstantinidis K.T."/>
            <person name="Eloe-Fadrosh E.A."/>
            <person name="Kyrpides N.C."/>
            <person name="Woyke T."/>
        </authorList>
    </citation>
    <scope>NUCLEOTIDE SEQUENCE</scope>
    <source>
        <strain evidence="1">GVMAG-M-3300009422-16</strain>
    </source>
</reference>
<name>A0A6C0B614_9ZZZZ</name>
<organism evidence="1">
    <name type="scientific">viral metagenome</name>
    <dbReference type="NCBI Taxonomy" id="1070528"/>
    <lineage>
        <taxon>unclassified sequences</taxon>
        <taxon>metagenomes</taxon>
        <taxon>organismal metagenomes</taxon>
    </lineage>
</organism>
<evidence type="ECO:0000313" key="1">
    <source>
        <dbReference type="EMBL" id="QHS86989.1"/>
    </source>
</evidence>
<accession>A0A6C0B614</accession>
<dbReference type="AlphaFoldDB" id="A0A6C0B614"/>
<sequence length="331" mass="38867">MNRFLDKQYRISYNIDDLPKKFTVLDNSKSKSLTLLGKNLNQKNTQGSINIAIELVFSGYFESVIKKIIEVYIKNINLAQPRGILYISEFYKYYNNRYDKSDKKKKKIEIINDQKIKNFVSNLITLICGSNQRDLLKLVKISNKDFDLSKKRGSMVSKNLSLVRKYLHSADNKNIVIPLSEIITLLTVHYIKGREQKIIYWISWLLEYEKVFHKGNLEIGFRDVPGIENKYTKDFLWIIWKMLNSCVKSPDTKKYISSLEQIYKHNFTPGSRKKRTSLLILAILIYINPMPRLASPIPSIDPMLFKQMQYETLLVNIKYFALKKKLLINNL</sequence>
<dbReference type="EMBL" id="MN739070">
    <property type="protein sequence ID" value="QHS86989.1"/>
    <property type="molecule type" value="Genomic_DNA"/>
</dbReference>